<protein>
    <submittedName>
        <fullName evidence="2">Uncharacterized protein</fullName>
    </submittedName>
</protein>
<proteinExistence type="predicted"/>
<feature type="chain" id="PRO_5039304162" evidence="1">
    <location>
        <begin position="21"/>
        <end position="249"/>
    </location>
</feature>
<organism evidence="2 3">
    <name type="scientific">Paenibacillus silvae</name>
    <dbReference type="NCBI Taxonomy" id="1325358"/>
    <lineage>
        <taxon>Bacteria</taxon>
        <taxon>Bacillati</taxon>
        <taxon>Bacillota</taxon>
        <taxon>Bacilli</taxon>
        <taxon>Bacillales</taxon>
        <taxon>Paenibacillaceae</taxon>
        <taxon>Paenibacillus</taxon>
    </lineage>
</organism>
<evidence type="ECO:0000313" key="2">
    <source>
        <dbReference type="EMBL" id="PZT52294.1"/>
    </source>
</evidence>
<dbReference type="RefSeq" id="WP_111273478.1">
    <property type="nucleotide sequence ID" value="NZ_JAHXMW010000012.1"/>
</dbReference>
<name>A0A2W6N8Q1_9BACL</name>
<gene>
    <name evidence="2" type="ORF">DN757_28170</name>
</gene>
<reference evidence="2 3" key="1">
    <citation type="submission" date="2018-06" db="EMBL/GenBank/DDBJ databases">
        <title>Isolation of heavy metals resistant Paenibacillus silvae NC2 from Gold-Copper mine in ZiJin, China.</title>
        <authorList>
            <person name="Xu J."/>
            <person name="Mazhar H.S."/>
            <person name="Rensing C."/>
        </authorList>
    </citation>
    <scope>NUCLEOTIDE SEQUENCE [LARGE SCALE GENOMIC DNA]</scope>
    <source>
        <strain evidence="2 3">NC2</strain>
    </source>
</reference>
<feature type="signal peptide" evidence="1">
    <location>
        <begin position="1"/>
        <end position="20"/>
    </location>
</feature>
<evidence type="ECO:0000313" key="3">
    <source>
        <dbReference type="Proteomes" id="UP000249204"/>
    </source>
</evidence>
<comment type="caution">
    <text evidence="2">The sequence shown here is derived from an EMBL/GenBank/DDBJ whole genome shotgun (WGS) entry which is preliminary data.</text>
</comment>
<evidence type="ECO:0000256" key="1">
    <source>
        <dbReference type="SAM" id="SignalP"/>
    </source>
</evidence>
<accession>A0A2W6N8Q1</accession>
<sequence length="249" mass="26726">MKENILKSFLAVGVVSALFAANVGASASSIENTNIESTTDHVLLDVQGKKIEFNLDPEVQGKISNKALEGIVGQVDDGDVITIHKIVPASSSPGPISSITRLNNTGDVSTNAWYDLWVNWDPLIKSNISRDNATSAQQIISVAAGKTISLSSSVTKKTSASVGVQASAPTAQINGSITQEISTTYSTNETWTGPSEASGYRSRIFYWTGYVDRGSYSIRGYGNLSGDLYGPYTGSYTEPTYYIEWSRDI</sequence>
<keyword evidence="1" id="KW-0732">Signal</keyword>
<dbReference type="AlphaFoldDB" id="A0A2W6N8Q1"/>
<dbReference type="Proteomes" id="UP000249204">
    <property type="component" value="Unassembled WGS sequence"/>
</dbReference>
<dbReference type="EMBL" id="QKWW01000113">
    <property type="protein sequence ID" value="PZT52294.1"/>
    <property type="molecule type" value="Genomic_DNA"/>
</dbReference>